<comment type="catalytic activity">
    <reaction evidence="6 8">
        <text>dCMP + ATP = dCDP + ADP</text>
        <dbReference type="Rhea" id="RHEA:25094"/>
        <dbReference type="ChEBI" id="CHEBI:30616"/>
        <dbReference type="ChEBI" id="CHEBI:57566"/>
        <dbReference type="ChEBI" id="CHEBI:58593"/>
        <dbReference type="ChEBI" id="CHEBI:456216"/>
        <dbReference type="EC" id="2.7.4.25"/>
    </reaction>
</comment>
<dbReference type="PANTHER" id="PTHR21299:SF2">
    <property type="entry name" value="CYTIDYLATE KINASE"/>
    <property type="match status" value="1"/>
</dbReference>
<dbReference type="NCBIfam" id="TIGR00017">
    <property type="entry name" value="cmk"/>
    <property type="match status" value="1"/>
</dbReference>
<keyword evidence="5 8" id="KW-0067">ATP-binding</keyword>
<evidence type="ECO:0000256" key="1">
    <source>
        <dbReference type="ARBA" id="ARBA00009427"/>
    </source>
</evidence>
<dbReference type="GO" id="GO:0036430">
    <property type="term" value="F:CMP kinase activity"/>
    <property type="evidence" value="ECO:0007669"/>
    <property type="project" value="RHEA"/>
</dbReference>
<name>A0A424YBX1_9FIRM</name>
<keyword evidence="8" id="KW-0963">Cytoplasm</keyword>
<dbReference type="HAMAP" id="MF_00238">
    <property type="entry name" value="Cytidyl_kinase_type1"/>
    <property type="match status" value="1"/>
</dbReference>
<dbReference type="GO" id="GO:0015949">
    <property type="term" value="P:nucleobase-containing small molecule interconversion"/>
    <property type="evidence" value="ECO:0007669"/>
    <property type="project" value="TreeGrafter"/>
</dbReference>
<comment type="similarity">
    <text evidence="1 8">Belongs to the cytidylate kinase family. Type 1 subfamily.</text>
</comment>
<dbReference type="InterPro" id="IPR011994">
    <property type="entry name" value="Cytidylate_kinase_dom"/>
</dbReference>
<evidence type="ECO:0000256" key="2">
    <source>
        <dbReference type="ARBA" id="ARBA00022679"/>
    </source>
</evidence>
<comment type="catalytic activity">
    <reaction evidence="7 8">
        <text>CMP + ATP = CDP + ADP</text>
        <dbReference type="Rhea" id="RHEA:11600"/>
        <dbReference type="ChEBI" id="CHEBI:30616"/>
        <dbReference type="ChEBI" id="CHEBI:58069"/>
        <dbReference type="ChEBI" id="CHEBI:60377"/>
        <dbReference type="ChEBI" id="CHEBI:456216"/>
        <dbReference type="EC" id="2.7.4.25"/>
    </reaction>
</comment>
<dbReference type="SUPFAM" id="SSF52540">
    <property type="entry name" value="P-loop containing nucleoside triphosphate hydrolases"/>
    <property type="match status" value="1"/>
</dbReference>
<dbReference type="EMBL" id="QZAA01000204">
    <property type="protein sequence ID" value="RQD74422.1"/>
    <property type="molecule type" value="Genomic_DNA"/>
</dbReference>
<dbReference type="GO" id="GO:0006220">
    <property type="term" value="P:pyrimidine nucleotide metabolic process"/>
    <property type="evidence" value="ECO:0007669"/>
    <property type="project" value="UniProtKB-UniRule"/>
</dbReference>
<dbReference type="CDD" id="cd02020">
    <property type="entry name" value="CMPK"/>
    <property type="match status" value="1"/>
</dbReference>
<sequence length="227" mass="25317">MLNINVAVDGPAGAGKSTTARAAAIKLDLKYLDTGAMYRALTWKGIDNKINFQQSRDIEELAVSTRIRIEKGPGGSNIIYLDDIDVTREIRTPAVNDKVSLVAKNQIVRNVMVAQQQQMAREGGVIMDGRDIGTNVLPQADFKFFLNASLKERAYRRYLELIQHGYQVTLKEVEKEISMRDKIDKEREFAPLIAAEDAIIIDTTRLSIDEVVESMVNHVKKIGAGNI</sequence>
<dbReference type="GO" id="GO:0005829">
    <property type="term" value="C:cytosol"/>
    <property type="evidence" value="ECO:0007669"/>
    <property type="project" value="TreeGrafter"/>
</dbReference>
<feature type="domain" description="Cytidylate kinase" evidence="9">
    <location>
        <begin position="6"/>
        <end position="220"/>
    </location>
</feature>
<dbReference type="GO" id="GO:0005524">
    <property type="term" value="F:ATP binding"/>
    <property type="evidence" value="ECO:0007669"/>
    <property type="project" value="UniProtKB-UniRule"/>
</dbReference>
<proteinExistence type="inferred from homology"/>
<evidence type="ECO:0000256" key="4">
    <source>
        <dbReference type="ARBA" id="ARBA00022777"/>
    </source>
</evidence>
<evidence type="ECO:0000313" key="10">
    <source>
        <dbReference type="EMBL" id="RQD74422.1"/>
    </source>
</evidence>
<dbReference type="InterPro" id="IPR027417">
    <property type="entry name" value="P-loop_NTPase"/>
</dbReference>
<dbReference type="Gene3D" id="3.40.50.300">
    <property type="entry name" value="P-loop containing nucleotide triphosphate hydrolases"/>
    <property type="match status" value="1"/>
</dbReference>
<dbReference type="AlphaFoldDB" id="A0A424YBX1"/>
<dbReference type="Proteomes" id="UP000285138">
    <property type="component" value="Unassembled WGS sequence"/>
</dbReference>
<keyword evidence="4 8" id="KW-0418">Kinase</keyword>
<protein>
    <recommendedName>
        <fullName evidence="8">Cytidylate kinase</fullName>
        <shortName evidence="8">CK</shortName>
        <ecNumber evidence="8">2.7.4.25</ecNumber>
    </recommendedName>
    <alternativeName>
        <fullName evidence="8">Cytidine monophosphate kinase</fullName>
        <shortName evidence="8">CMP kinase</shortName>
    </alternativeName>
</protein>
<organism evidence="10 11">
    <name type="scientific">Candidatus Syntrophonatronum acetioxidans</name>
    <dbReference type="NCBI Taxonomy" id="1795816"/>
    <lineage>
        <taxon>Bacteria</taxon>
        <taxon>Bacillati</taxon>
        <taxon>Bacillota</taxon>
        <taxon>Clostridia</taxon>
        <taxon>Eubacteriales</taxon>
        <taxon>Syntrophomonadaceae</taxon>
        <taxon>Candidatus Syntrophonatronum</taxon>
    </lineage>
</organism>
<evidence type="ECO:0000259" key="9">
    <source>
        <dbReference type="Pfam" id="PF02224"/>
    </source>
</evidence>
<dbReference type="EC" id="2.7.4.25" evidence="8"/>
<dbReference type="PANTHER" id="PTHR21299">
    <property type="entry name" value="CYTIDYLATE KINASE/PANTOATE-BETA-ALANINE LIGASE"/>
    <property type="match status" value="1"/>
</dbReference>
<reference evidence="10 11" key="1">
    <citation type="submission" date="2018-08" db="EMBL/GenBank/DDBJ databases">
        <title>The metabolism and importance of syntrophic acetate oxidation coupled to methane or sulfide production in haloalkaline environments.</title>
        <authorList>
            <person name="Timmers P.H.A."/>
            <person name="Vavourakis C.D."/>
            <person name="Sorokin D.Y."/>
            <person name="Sinninghe Damste J.S."/>
            <person name="Muyzer G."/>
            <person name="Stams A.J.M."/>
            <person name="Plugge C.M."/>
        </authorList>
    </citation>
    <scope>NUCLEOTIDE SEQUENCE [LARGE SCALE GENOMIC DNA]</scope>
    <source>
        <strain evidence="10">MSAO_Bac1</strain>
    </source>
</reference>
<dbReference type="GO" id="GO:0036431">
    <property type="term" value="F:dCMP kinase activity"/>
    <property type="evidence" value="ECO:0007669"/>
    <property type="project" value="InterPro"/>
</dbReference>
<accession>A0A424YBX1</accession>
<comment type="subcellular location">
    <subcellularLocation>
        <location evidence="8">Cytoplasm</location>
    </subcellularLocation>
</comment>
<evidence type="ECO:0000256" key="5">
    <source>
        <dbReference type="ARBA" id="ARBA00022840"/>
    </source>
</evidence>
<evidence type="ECO:0000256" key="8">
    <source>
        <dbReference type="HAMAP-Rule" id="MF_00238"/>
    </source>
</evidence>
<evidence type="ECO:0000256" key="3">
    <source>
        <dbReference type="ARBA" id="ARBA00022741"/>
    </source>
</evidence>
<dbReference type="InterPro" id="IPR003136">
    <property type="entry name" value="Cytidylate_kin"/>
</dbReference>
<feature type="binding site" evidence="8">
    <location>
        <begin position="10"/>
        <end position="18"/>
    </location>
    <ligand>
        <name>ATP</name>
        <dbReference type="ChEBI" id="CHEBI:30616"/>
    </ligand>
</feature>
<evidence type="ECO:0000313" key="11">
    <source>
        <dbReference type="Proteomes" id="UP000285138"/>
    </source>
</evidence>
<evidence type="ECO:0000256" key="6">
    <source>
        <dbReference type="ARBA" id="ARBA00047615"/>
    </source>
</evidence>
<gene>
    <name evidence="8" type="primary">cmk</name>
    <name evidence="10" type="ORF">D5R97_07845</name>
</gene>
<keyword evidence="3 8" id="KW-0547">Nucleotide-binding</keyword>
<keyword evidence="2 8" id="KW-0808">Transferase</keyword>
<evidence type="ECO:0000256" key="7">
    <source>
        <dbReference type="ARBA" id="ARBA00048478"/>
    </source>
</evidence>
<dbReference type="Pfam" id="PF02224">
    <property type="entry name" value="Cytidylate_kin"/>
    <property type="match status" value="1"/>
</dbReference>
<comment type="caution">
    <text evidence="10">The sequence shown here is derived from an EMBL/GenBank/DDBJ whole genome shotgun (WGS) entry which is preliminary data.</text>
</comment>